<gene>
    <name evidence="1" type="ORF">RB16p112</name>
</gene>
<sequence length="81" mass="9473">MKIYSIEKDFYDGRDNESDCVCSTVSLDVVLDYIRNNPLDDCCYHYYVTIFDGFTGKKTHRGVVCYNHTQSLKEIKFEALK</sequence>
<evidence type="ECO:0000313" key="2">
    <source>
        <dbReference type="Proteomes" id="UP000001091"/>
    </source>
</evidence>
<dbReference type="KEGG" id="vg:9712853"/>
<dbReference type="Proteomes" id="UP000001091">
    <property type="component" value="Segment"/>
</dbReference>
<evidence type="ECO:0000313" key="1">
    <source>
        <dbReference type="EMBL" id="ADJ55416.1"/>
    </source>
</evidence>
<organismHost>
    <name type="scientific">Escherichia coli</name>
    <dbReference type="NCBI Taxonomy" id="562"/>
</organismHost>
<organism evidence="1 2">
    <name type="scientific">Escherichia phage RB16</name>
    <dbReference type="NCBI Taxonomy" id="2681599"/>
    <lineage>
        <taxon>Viruses</taxon>
        <taxon>Duplodnaviria</taxon>
        <taxon>Heunggongvirae</taxon>
        <taxon>Uroviricota</taxon>
        <taxon>Caudoviricetes</taxon>
        <taxon>Pantevenvirales</taxon>
        <taxon>Straboviridae</taxon>
        <taxon>Pseudotevenvirus</taxon>
        <taxon>Pseudotevenvirus RB16</taxon>
    </lineage>
</organism>
<name>D9ICH3_BPRB1</name>
<dbReference type="GeneID" id="9712853"/>
<dbReference type="EMBL" id="HM134276">
    <property type="protein sequence ID" value="ADJ55416.1"/>
    <property type="molecule type" value="Genomic_DNA"/>
</dbReference>
<reference evidence="1 2" key="1">
    <citation type="journal article" date="2010" name="Virol. J.">
        <title>Genomes of the T4-related bacteriophages as windows on microbial genome evolution.</title>
        <authorList>
            <person name="Petrov V.M."/>
            <person name="Ratnayaka S."/>
            <person name="Nolan J.M."/>
            <person name="Miller E.S."/>
            <person name="Karam J.D."/>
        </authorList>
    </citation>
    <scope>NUCLEOTIDE SEQUENCE [LARGE SCALE GENOMIC DNA]</scope>
</reference>
<protein>
    <submittedName>
        <fullName evidence="1">Conserved hypothetical phage protein</fullName>
    </submittedName>
</protein>
<dbReference type="RefSeq" id="YP_003858412.1">
    <property type="nucleotide sequence ID" value="NC_014467.1"/>
</dbReference>
<accession>D9ICH3</accession>
<keyword evidence="2" id="KW-1185">Reference proteome</keyword>
<proteinExistence type="predicted"/>